<dbReference type="GO" id="GO:0006364">
    <property type="term" value="P:rRNA processing"/>
    <property type="evidence" value="ECO:0007669"/>
    <property type="project" value="UniProtKB-KW"/>
</dbReference>
<gene>
    <name evidence="3" type="ORF">L1049_020861</name>
</gene>
<evidence type="ECO:0000313" key="3">
    <source>
        <dbReference type="EMBL" id="KAK9292880.1"/>
    </source>
</evidence>
<keyword evidence="4" id="KW-1185">Reference proteome</keyword>
<keyword evidence="2" id="KW-0698">rRNA processing</keyword>
<dbReference type="Pfam" id="PF10273">
    <property type="entry name" value="WGG"/>
    <property type="match status" value="1"/>
</dbReference>
<dbReference type="InterPro" id="IPR019398">
    <property type="entry name" value="Pre-rRNA_process_TSR2"/>
</dbReference>
<evidence type="ECO:0000256" key="2">
    <source>
        <dbReference type="ARBA" id="ARBA00022552"/>
    </source>
</evidence>
<sequence>MENVSGGGGPTQLSAEAIPQLKEGISLVLSRWSALQMAVVNEWGGRDSRSKSEQLAEDIFSWFSHFKEPRYVDDLENLLDEAMLSLNTMIEDGSIEEVSLFTLLCCP</sequence>
<dbReference type="AlphaFoldDB" id="A0AAP0SDP7"/>
<organism evidence="3 4">
    <name type="scientific">Liquidambar formosana</name>
    <name type="common">Formosan gum</name>
    <dbReference type="NCBI Taxonomy" id="63359"/>
    <lineage>
        <taxon>Eukaryota</taxon>
        <taxon>Viridiplantae</taxon>
        <taxon>Streptophyta</taxon>
        <taxon>Embryophyta</taxon>
        <taxon>Tracheophyta</taxon>
        <taxon>Spermatophyta</taxon>
        <taxon>Magnoliopsida</taxon>
        <taxon>eudicotyledons</taxon>
        <taxon>Gunneridae</taxon>
        <taxon>Pentapetalae</taxon>
        <taxon>Saxifragales</taxon>
        <taxon>Altingiaceae</taxon>
        <taxon>Liquidambar</taxon>
    </lineage>
</organism>
<evidence type="ECO:0008006" key="5">
    <source>
        <dbReference type="Google" id="ProtNLM"/>
    </source>
</evidence>
<comment type="caution">
    <text evidence="3">The sequence shown here is derived from an EMBL/GenBank/DDBJ whole genome shotgun (WGS) entry which is preliminary data.</text>
</comment>
<name>A0AAP0SDP7_LIQFO</name>
<reference evidence="3 4" key="1">
    <citation type="journal article" date="2024" name="Plant J.">
        <title>Genome sequences and population genomics reveal climatic adaptation and genomic divergence between two closely related sweetgum species.</title>
        <authorList>
            <person name="Xu W.Q."/>
            <person name="Ren C.Q."/>
            <person name="Zhang X.Y."/>
            <person name="Comes H.P."/>
            <person name="Liu X.H."/>
            <person name="Li Y.G."/>
            <person name="Kettle C.J."/>
            <person name="Jalonen R."/>
            <person name="Gaisberger H."/>
            <person name="Ma Y.Z."/>
            <person name="Qiu Y.X."/>
        </authorList>
    </citation>
    <scope>NUCLEOTIDE SEQUENCE [LARGE SCALE GENOMIC DNA]</scope>
    <source>
        <strain evidence="3">Hangzhou</strain>
    </source>
</reference>
<dbReference type="PANTHER" id="PTHR21250">
    <property type="entry name" value="PRE-RRNA-PROCESSING PROTEIN TSR2 HOMOLOG"/>
    <property type="match status" value="1"/>
</dbReference>
<evidence type="ECO:0000313" key="4">
    <source>
        <dbReference type="Proteomes" id="UP001415857"/>
    </source>
</evidence>
<protein>
    <recommendedName>
        <fullName evidence="5">Pre-rRNA-processing protein TSR2 homolog</fullName>
    </recommendedName>
</protein>
<evidence type="ECO:0000256" key="1">
    <source>
        <dbReference type="ARBA" id="ARBA00006524"/>
    </source>
</evidence>
<accession>A0AAP0SDP7</accession>
<dbReference type="Proteomes" id="UP001415857">
    <property type="component" value="Unassembled WGS sequence"/>
</dbReference>
<dbReference type="EMBL" id="JBBPBK010000001">
    <property type="protein sequence ID" value="KAK9292880.1"/>
    <property type="molecule type" value="Genomic_DNA"/>
</dbReference>
<proteinExistence type="inferred from homology"/>
<comment type="similarity">
    <text evidence="1">Belongs to the TSR2 family.</text>
</comment>